<dbReference type="EMBL" id="FNBH01000006">
    <property type="protein sequence ID" value="SDG63623.1"/>
    <property type="molecule type" value="Genomic_DNA"/>
</dbReference>
<feature type="signal peptide" evidence="1">
    <location>
        <begin position="1"/>
        <end position="18"/>
    </location>
</feature>
<evidence type="ECO:0000313" key="2">
    <source>
        <dbReference type="EMBL" id="SDG63623.1"/>
    </source>
</evidence>
<organism evidence="2 3">
    <name type="scientific">Epilithonimonas hungarica</name>
    <dbReference type="NCBI Taxonomy" id="454006"/>
    <lineage>
        <taxon>Bacteria</taxon>
        <taxon>Pseudomonadati</taxon>
        <taxon>Bacteroidota</taxon>
        <taxon>Flavobacteriia</taxon>
        <taxon>Flavobacteriales</taxon>
        <taxon>Weeksellaceae</taxon>
        <taxon>Chryseobacterium group</taxon>
        <taxon>Epilithonimonas</taxon>
    </lineage>
</organism>
<keyword evidence="1" id="KW-0732">Signal</keyword>
<reference evidence="3" key="1">
    <citation type="submission" date="2016-10" db="EMBL/GenBank/DDBJ databases">
        <authorList>
            <person name="Varghese N."/>
            <person name="Submissions S."/>
        </authorList>
    </citation>
    <scope>NUCLEOTIDE SEQUENCE [LARGE SCALE GENOMIC DNA]</scope>
    <source>
        <strain evidence="3">DSM 19684</strain>
    </source>
</reference>
<gene>
    <name evidence="2" type="ORF">SAMN05421825_3719</name>
</gene>
<dbReference type="OrthoDB" id="1273975at2"/>
<dbReference type="AlphaFoldDB" id="A0A1G7VV27"/>
<dbReference type="Proteomes" id="UP000199203">
    <property type="component" value="Unassembled WGS sequence"/>
</dbReference>
<proteinExistence type="predicted"/>
<sequence length="264" mass="32038">MKIYFSILMIFSFLCLLAQEIDSSSTNDITEIVRTQEDCKKHFEKKKKRDEEEIEKLKNINFENFFPKLFELQEFKNIKSNKIKILYLYIEDGIPIANNVKNYNCIEYYNQISFSIYQKLWNKENYKRFQKFFKNKIIIPSIYSNGIRIKEVNGNLISADYLTENDIKPIYEGLYIDSENNKKKFYYTSDKKPKKELELYLDKKETQSKKSLIIYALNVFPTSYMDFSNVYFFELELYNGEKRIRKELFYQYVNNQWKLIETKN</sequence>
<name>A0A1G7VV27_9FLAO</name>
<dbReference type="STRING" id="454006.SAMN05421825_3719"/>
<keyword evidence="3" id="KW-1185">Reference proteome</keyword>
<accession>A0A1G7VV27</accession>
<evidence type="ECO:0000313" key="3">
    <source>
        <dbReference type="Proteomes" id="UP000199203"/>
    </source>
</evidence>
<dbReference type="RefSeq" id="WP_139166712.1">
    <property type="nucleotide sequence ID" value="NZ_FNBH01000006.1"/>
</dbReference>
<protein>
    <submittedName>
        <fullName evidence="2">Uncharacterized protein</fullName>
    </submittedName>
</protein>
<evidence type="ECO:0000256" key="1">
    <source>
        <dbReference type="SAM" id="SignalP"/>
    </source>
</evidence>
<feature type="chain" id="PRO_5011597474" evidence="1">
    <location>
        <begin position="19"/>
        <end position="264"/>
    </location>
</feature>